<dbReference type="AlphaFoldDB" id="A0A1F6VDJ5"/>
<dbReference type="EMBL" id="MFSP01000053">
    <property type="protein sequence ID" value="OGI67639.1"/>
    <property type="molecule type" value="Genomic_DNA"/>
</dbReference>
<protein>
    <recommendedName>
        <fullName evidence="3">Ester cyclase</fullName>
    </recommendedName>
</protein>
<sequence>MKLEQNKAIVRGYLNEVVNKGNLAAFDSYFSEDVVFNNSKEFKQTLVRMQAINSAFPDHRLTIEDQVAEGDKVVTRVTFQGTHQGEFNGIAPTGKQLKYSGIAMDRIANGKVVEMWHVASPLGLLQQLSAALSSAPKK</sequence>
<evidence type="ECO:0000313" key="2">
    <source>
        <dbReference type="Proteomes" id="UP000179076"/>
    </source>
</evidence>
<dbReference type="Proteomes" id="UP000179076">
    <property type="component" value="Unassembled WGS sequence"/>
</dbReference>
<evidence type="ECO:0000313" key="1">
    <source>
        <dbReference type="EMBL" id="OGI67639.1"/>
    </source>
</evidence>
<dbReference type="Gene3D" id="3.10.450.50">
    <property type="match status" value="1"/>
</dbReference>
<evidence type="ECO:0008006" key="3">
    <source>
        <dbReference type="Google" id="ProtNLM"/>
    </source>
</evidence>
<dbReference type="GO" id="GO:0030638">
    <property type="term" value="P:polyketide metabolic process"/>
    <property type="evidence" value="ECO:0007669"/>
    <property type="project" value="InterPro"/>
</dbReference>
<comment type="caution">
    <text evidence="1">The sequence shown here is derived from an EMBL/GenBank/DDBJ whole genome shotgun (WGS) entry which is preliminary data.</text>
</comment>
<name>A0A1F6VDJ5_9PROT</name>
<dbReference type="InterPro" id="IPR032710">
    <property type="entry name" value="NTF2-like_dom_sf"/>
</dbReference>
<accession>A0A1F6VDJ5</accession>
<proteinExistence type="predicted"/>
<gene>
    <name evidence="1" type="ORF">A2W18_08265</name>
</gene>
<dbReference type="SUPFAM" id="SSF54427">
    <property type="entry name" value="NTF2-like"/>
    <property type="match status" value="1"/>
</dbReference>
<dbReference type="PANTHER" id="PTHR38436:SF1">
    <property type="entry name" value="ESTER CYCLASE"/>
    <property type="match status" value="1"/>
</dbReference>
<organism evidence="1 2">
    <name type="scientific">Candidatus Muproteobacteria bacterium RBG_16_60_9</name>
    <dbReference type="NCBI Taxonomy" id="1817755"/>
    <lineage>
        <taxon>Bacteria</taxon>
        <taxon>Pseudomonadati</taxon>
        <taxon>Pseudomonadota</taxon>
        <taxon>Candidatus Muproteobacteria</taxon>
    </lineage>
</organism>
<reference evidence="1 2" key="1">
    <citation type="journal article" date="2016" name="Nat. Commun.">
        <title>Thousands of microbial genomes shed light on interconnected biogeochemical processes in an aquifer system.</title>
        <authorList>
            <person name="Anantharaman K."/>
            <person name="Brown C.T."/>
            <person name="Hug L.A."/>
            <person name="Sharon I."/>
            <person name="Castelle C.J."/>
            <person name="Probst A.J."/>
            <person name="Thomas B.C."/>
            <person name="Singh A."/>
            <person name="Wilkins M.J."/>
            <person name="Karaoz U."/>
            <person name="Brodie E.L."/>
            <person name="Williams K.H."/>
            <person name="Hubbard S.S."/>
            <person name="Banfield J.F."/>
        </authorList>
    </citation>
    <scope>NUCLEOTIDE SEQUENCE [LARGE SCALE GENOMIC DNA]</scope>
</reference>
<dbReference type="Pfam" id="PF07366">
    <property type="entry name" value="SnoaL"/>
    <property type="match status" value="1"/>
</dbReference>
<dbReference type="PANTHER" id="PTHR38436">
    <property type="entry name" value="POLYKETIDE CYCLASE SNOAL-LIKE DOMAIN"/>
    <property type="match status" value="1"/>
</dbReference>
<dbReference type="InterPro" id="IPR009959">
    <property type="entry name" value="Cyclase_SnoaL-like"/>
</dbReference>